<dbReference type="Proteomes" id="UP001620626">
    <property type="component" value="Unassembled WGS sequence"/>
</dbReference>
<evidence type="ECO:0000256" key="5">
    <source>
        <dbReference type="ARBA" id="ARBA00017599"/>
    </source>
</evidence>
<evidence type="ECO:0000256" key="7">
    <source>
        <dbReference type="ARBA" id="ARBA00022643"/>
    </source>
</evidence>
<dbReference type="PROSITE" id="PS00911">
    <property type="entry name" value="DHODEHASE_1"/>
    <property type="match status" value="1"/>
</dbReference>
<gene>
    <name evidence="14" type="ORF">niasHT_017543</name>
</gene>
<protein>
    <recommendedName>
        <fullName evidence="5 11">Dihydroorotate dehydrogenase (quinone), mitochondrial</fullName>
        <shortName evidence="11">DHOdehase</shortName>
        <ecNumber evidence="4 11">1.3.5.2</ecNumber>
    </recommendedName>
</protein>
<dbReference type="PROSITE" id="PS00912">
    <property type="entry name" value="DHODEHASE_2"/>
    <property type="match status" value="1"/>
</dbReference>
<keyword evidence="11" id="KW-1133">Transmembrane helix</keyword>
<evidence type="ECO:0000256" key="6">
    <source>
        <dbReference type="ARBA" id="ARBA00022630"/>
    </source>
</evidence>
<evidence type="ECO:0000256" key="10">
    <source>
        <dbReference type="ARBA" id="ARBA00048639"/>
    </source>
</evidence>
<evidence type="ECO:0000256" key="2">
    <source>
        <dbReference type="ARBA" id="ARBA00005161"/>
    </source>
</evidence>
<accession>A0ABD2L7H3</accession>
<comment type="subcellular location">
    <subcellularLocation>
        <location evidence="1">Membrane</location>
    </subcellularLocation>
    <subcellularLocation>
        <location evidence="11">Mitochondrion inner membrane</location>
        <topology evidence="11">Single-pass membrane protein</topology>
    </subcellularLocation>
</comment>
<feature type="compositionally biased region" description="Basic residues" evidence="12">
    <location>
        <begin position="460"/>
        <end position="469"/>
    </location>
</feature>
<dbReference type="CDD" id="cd04738">
    <property type="entry name" value="DHOD_2_like"/>
    <property type="match status" value="1"/>
</dbReference>
<evidence type="ECO:0000313" key="15">
    <source>
        <dbReference type="Proteomes" id="UP001620626"/>
    </source>
</evidence>
<dbReference type="NCBIfam" id="TIGR01036">
    <property type="entry name" value="pyrD_sub2"/>
    <property type="match status" value="1"/>
</dbReference>
<feature type="domain" description="Dihydroorotate dehydrogenase catalytic" evidence="13">
    <location>
        <begin position="102"/>
        <end position="396"/>
    </location>
</feature>
<dbReference type="EMBL" id="JBICBT010000534">
    <property type="protein sequence ID" value="KAL3110665.1"/>
    <property type="molecule type" value="Genomic_DNA"/>
</dbReference>
<dbReference type="InterPro" id="IPR005719">
    <property type="entry name" value="Dihydroorotate_DH_2"/>
</dbReference>
<comment type="pathway">
    <text evidence="2 11">Pyrimidine metabolism; UMP biosynthesis via de novo pathway; orotate from (S)-dihydroorotate (quinone route): step 1/1.</text>
</comment>
<evidence type="ECO:0000256" key="8">
    <source>
        <dbReference type="ARBA" id="ARBA00023002"/>
    </source>
</evidence>
<sequence>MFSKTASPSSVPYDKVSGLKLPKPRRLVYTPTSLTISVLLSGGIGYYMYKILRGDERLHREWVVPMVHRWFAPESAHILGVKAVRLGFLDDFVENRKEYPELACQMFGKQLNNPIGLAAGFDKNGEAIEGLRKSGFGFIEIGTVTPKAQIGNERPRVFRLREDQAVINSYGFNNDGIGTVLERVKKASVPDSGVPLGVNLGKNKTAEDAARDLGEGIVEFSPYSDYLVVNISSPNTPGLRDLQRKKELKKLLLSLGEVRQKCAVKPPLFVKISPDLSSEQLADIAEVCTDRSVKVDGLIVSNTTKQRSDTLKNAIAFRTGGLSGAPLRDMSTRCIAETYRLTRGQIPIIGCGGISSGADAYEKIKAGASAVQLYTAIVFQGFPVVGRVKRELTELLQKDGYAHVSEAEREKRHQVSSVGTEEGGNGAVVDEGGEEQIATCGQMTTDDEEAERCNEMRQSLKGKKRESVT</sequence>
<evidence type="ECO:0000313" key="14">
    <source>
        <dbReference type="EMBL" id="KAL3110665.1"/>
    </source>
</evidence>
<dbReference type="SUPFAM" id="SSF51395">
    <property type="entry name" value="FMN-linked oxidoreductases"/>
    <property type="match status" value="1"/>
</dbReference>
<comment type="catalytic activity">
    <reaction evidence="10 11">
        <text>(S)-dihydroorotate + a quinone = orotate + a quinol</text>
        <dbReference type="Rhea" id="RHEA:30187"/>
        <dbReference type="ChEBI" id="CHEBI:24646"/>
        <dbReference type="ChEBI" id="CHEBI:30839"/>
        <dbReference type="ChEBI" id="CHEBI:30864"/>
        <dbReference type="ChEBI" id="CHEBI:132124"/>
        <dbReference type="EC" id="1.3.5.2"/>
    </reaction>
</comment>
<feature type="region of interest" description="Disordered" evidence="12">
    <location>
        <begin position="407"/>
        <end position="469"/>
    </location>
</feature>
<keyword evidence="8 11" id="KW-0560">Oxidoreductase</keyword>
<keyword evidence="11" id="KW-0999">Mitochondrion inner membrane</keyword>
<keyword evidence="11" id="KW-0812">Transmembrane</keyword>
<evidence type="ECO:0000256" key="3">
    <source>
        <dbReference type="ARBA" id="ARBA00005359"/>
    </source>
</evidence>
<comment type="cofactor">
    <cofactor evidence="11">
        <name>FMN</name>
        <dbReference type="ChEBI" id="CHEBI:58210"/>
    </cofactor>
    <text evidence="11">Binds 1 FMN per subunit.</text>
</comment>
<comment type="similarity">
    <text evidence="3 11">Belongs to the dihydroorotate dehydrogenase family. Type 2 subfamily.</text>
</comment>
<dbReference type="GO" id="GO:0005743">
    <property type="term" value="C:mitochondrial inner membrane"/>
    <property type="evidence" value="ECO:0007669"/>
    <property type="project" value="UniProtKB-SubCell"/>
</dbReference>
<dbReference type="InterPro" id="IPR013785">
    <property type="entry name" value="Aldolase_TIM"/>
</dbReference>
<comment type="caution">
    <text evidence="14">The sequence shown here is derived from an EMBL/GenBank/DDBJ whole genome shotgun (WGS) entry which is preliminary data.</text>
</comment>
<name>A0ABD2L7H3_9BILA</name>
<dbReference type="InterPro" id="IPR005720">
    <property type="entry name" value="Dihydroorotate_DH_cat"/>
</dbReference>
<keyword evidence="11" id="KW-0496">Mitochondrion</keyword>
<dbReference type="InterPro" id="IPR001295">
    <property type="entry name" value="Dihydroorotate_DH_CS"/>
</dbReference>
<keyword evidence="6 11" id="KW-0285">Flavoprotein</keyword>
<reference evidence="14 15" key="1">
    <citation type="submission" date="2024-10" db="EMBL/GenBank/DDBJ databases">
        <authorList>
            <person name="Kim D."/>
        </authorList>
    </citation>
    <scope>NUCLEOTIDE SEQUENCE [LARGE SCALE GENOMIC DNA]</scope>
    <source>
        <strain evidence="14">BH-2024</strain>
    </source>
</reference>
<dbReference type="Gene3D" id="3.20.20.70">
    <property type="entry name" value="Aldolase class I"/>
    <property type="match status" value="1"/>
</dbReference>
<keyword evidence="9 11" id="KW-0472">Membrane</keyword>
<dbReference type="PANTHER" id="PTHR48109">
    <property type="entry name" value="DIHYDROOROTATE DEHYDROGENASE (QUINONE), MITOCHONDRIAL-RELATED"/>
    <property type="match status" value="1"/>
</dbReference>
<evidence type="ECO:0000256" key="12">
    <source>
        <dbReference type="SAM" id="MobiDB-lite"/>
    </source>
</evidence>
<dbReference type="NCBIfam" id="NF003645">
    <property type="entry name" value="PRK05286.1-2"/>
    <property type="match status" value="1"/>
</dbReference>
<dbReference type="InterPro" id="IPR050074">
    <property type="entry name" value="DHO_dehydrogenase"/>
</dbReference>
<feature type="transmembrane region" description="Helical" evidence="11">
    <location>
        <begin position="27"/>
        <end position="49"/>
    </location>
</feature>
<dbReference type="Pfam" id="PF01180">
    <property type="entry name" value="DHO_dh"/>
    <property type="match status" value="1"/>
</dbReference>
<dbReference type="PANTHER" id="PTHR48109:SF4">
    <property type="entry name" value="DIHYDROOROTATE DEHYDROGENASE (QUINONE), MITOCHONDRIAL"/>
    <property type="match status" value="1"/>
</dbReference>
<proteinExistence type="inferred from homology"/>
<evidence type="ECO:0000256" key="11">
    <source>
        <dbReference type="RuleBase" id="RU361255"/>
    </source>
</evidence>
<dbReference type="NCBIfam" id="NF003652">
    <property type="entry name" value="PRK05286.2-5"/>
    <property type="match status" value="1"/>
</dbReference>
<evidence type="ECO:0000256" key="4">
    <source>
        <dbReference type="ARBA" id="ARBA00012791"/>
    </source>
</evidence>
<evidence type="ECO:0000256" key="9">
    <source>
        <dbReference type="ARBA" id="ARBA00023136"/>
    </source>
</evidence>
<evidence type="ECO:0000259" key="13">
    <source>
        <dbReference type="Pfam" id="PF01180"/>
    </source>
</evidence>
<keyword evidence="15" id="KW-1185">Reference proteome</keyword>
<evidence type="ECO:0000256" key="1">
    <source>
        <dbReference type="ARBA" id="ARBA00004370"/>
    </source>
</evidence>
<dbReference type="AlphaFoldDB" id="A0ABD2L7H3"/>
<organism evidence="14 15">
    <name type="scientific">Heterodera trifolii</name>
    <dbReference type="NCBI Taxonomy" id="157864"/>
    <lineage>
        <taxon>Eukaryota</taxon>
        <taxon>Metazoa</taxon>
        <taxon>Ecdysozoa</taxon>
        <taxon>Nematoda</taxon>
        <taxon>Chromadorea</taxon>
        <taxon>Rhabditida</taxon>
        <taxon>Tylenchina</taxon>
        <taxon>Tylenchomorpha</taxon>
        <taxon>Tylenchoidea</taxon>
        <taxon>Heteroderidae</taxon>
        <taxon>Heteroderinae</taxon>
        <taxon>Heterodera</taxon>
    </lineage>
</organism>
<keyword evidence="7 11" id="KW-0288">FMN</keyword>
<dbReference type="EC" id="1.3.5.2" evidence="4 11"/>
<dbReference type="GO" id="GO:0106430">
    <property type="term" value="F:dihydroorotate dehydrogenase (quinone) activity"/>
    <property type="evidence" value="ECO:0007669"/>
    <property type="project" value="UniProtKB-EC"/>
</dbReference>